<reference evidence="1" key="1">
    <citation type="journal article" date="2018" name="Genome Biol.">
        <title>SKESA: strategic k-mer extension for scrupulous assemblies.</title>
        <authorList>
            <person name="Souvorov A."/>
            <person name="Agarwala R."/>
            <person name="Lipman D.J."/>
        </authorList>
    </citation>
    <scope>NUCLEOTIDE SEQUENCE</scope>
    <source>
        <strain evidence="1">N26921</strain>
    </source>
</reference>
<dbReference type="InterPro" id="IPR021228">
    <property type="entry name" value="BrxD"/>
</dbReference>
<organism evidence="1">
    <name type="scientific">Salmonella enterica subsp. enterica serovar Typhimurium var. 5-</name>
    <dbReference type="NCBI Taxonomy" id="1620419"/>
    <lineage>
        <taxon>Bacteria</taxon>
        <taxon>Pseudomonadati</taxon>
        <taxon>Pseudomonadota</taxon>
        <taxon>Gammaproteobacteria</taxon>
        <taxon>Enterobacterales</taxon>
        <taxon>Enterobacteriaceae</taxon>
        <taxon>Salmonella</taxon>
    </lineage>
</organism>
<dbReference type="Pfam" id="PF10923">
    <property type="entry name" value="BrxC_BrxD"/>
    <property type="match status" value="1"/>
</dbReference>
<protein>
    <submittedName>
        <fullName evidence="1">Uncharacterized protein</fullName>
    </submittedName>
</protein>
<sequence length="31" mass="3288">MNIKKRDSTAILNSLSGGVVPSRGLQYILVG</sequence>
<gene>
    <name evidence="1" type="ORF">G9C53_004932</name>
</gene>
<accession>A0A740TVP6</accession>
<name>A0A740TVP6_SALTM</name>
<dbReference type="AlphaFoldDB" id="A0A740TVP6"/>
<reference evidence="1" key="2">
    <citation type="submission" date="2018-07" db="EMBL/GenBank/DDBJ databases">
        <authorList>
            <consortium name="NCBI Pathogen Detection Project"/>
        </authorList>
    </citation>
    <scope>NUCLEOTIDE SEQUENCE</scope>
    <source>
        <strain evidence="1">N26921</strain>
    </source>
</reference>
<feature type="non-terminal residue" evidence="1">
    <location>
        <position position="31"/>
    </location>
</feature>
<proteinExistence type="predicted"/>
<dbReference type="EMBL" id="DAATVL010000060">
    <property type="protein sequence ID" value="HAF0292533.1"/>
    <property type="molecule type" value="Genomic_DNA"/>
</dbReference>
<comment type="caution">
    <text evidence="1">The sequence shown here is derived from an EMBL/GenBank/DDBJ whole genome shotgun (WGS) entry which is preliminary data.</text>
</comment>
<evidence type="ECO:0000313" key="1">
    <source>
        <dbReference type="EMBL" id="HAF0292533.1"/>
    </source>
</evidence>